<dbReference type="Proteomes" id="UP000325577">
    <property type="component" value="Linkage Group LG18"/>
</dbReference>
<name>A0A5J5ASA0_9ASTE</name>
<evidence type="ECO:0000313" key="1">
    <source>
        <dbReference type="EMBL" id="KAA8533460.1"/>
    </source>
</evidence>
<organism evidence="1 2">
    <name type="scientific">Nyssa sinensis</name>
    <dbReference type="NCBI Taxonomy" id="561372"/>
    <lineage>
        <taxon>Eukaryota</taxon>
        <taxon>Viridiplantae</taxon>
        <taxon>Streptophyta</taxon>
        <taxon>Embryophyta</taxon>
        <taxon>Tracheophyta</taxon>
        <taxon>Spermatophyta</taxon>
        <taxon>Magnoliopsida</taxon>
        <taxon>eudicotyledons</taxon>
        <taxon>Gunneridae</taxon>
        <taxon>Pentapetalae</taxon>
        <taxon>asterids</taxon>
        <taxon>Cornales</taxon>
        <taxon>Nyssaceae</taxon>
        <taxon>Nyssa</taxon>
    </lineage>
</organism>
<proteinExistence type="predicted"/>
<accession>A0A5J5ASA0</accession>
<keyword evidence="2" id="KW-1185">Reference proteome</keyword>
<dbReference type="EMBL" id="CM018041">
    <property type="protein sequence ID" value="KAA8533460.1"/>
    <property type="molecule type" value="Genomic_DNA"/>
</dbReference>
<dbReference type="AlphaFoldDB" id="A0A5J5ASA0"/>
<reference evidence="1 2" key="1">
    <citation type="submission" date="2019-09" db="EMBL/GenBank/DDBJ databases">
        <title>A chromosome-level genome assembly of the Chinese tupelo Nyssa sinensis.</title>
        <authorList>
            <person name="Yang X."/>
            <person name="Kang M."/>
            <person name="Yang Y."/>
            <person name="Xiong H."/>
            <person name="Wang M."/>
            <person name="Zhang Z."/>
            <person name="Wang Z."/>
            <person name="Wu H."/>
            <person name="Ma T."/>
            <person name="Liu J."/>
            <person name="Xi Z."/>
        </authorList>
    </citation>
    <scope>NUCLEOTIDE SEQUENCE [LARGE SCALE GENOMIC DNA]</scope>
    <source>
        <strain evidence="1">J267</strain>
        <tissue evidence="1">Leaf</tissue>
    </source>
</reference>
<gene>
    <name evidence="1" type="ORF">F0562_031106</name>
</gene>
<evidence type="ECO:0000313" key="2">
    <source>
        <dbReference type="Proteomes" id="UP000325577"/>
    </source>
</evidence>
<protein>
    <submittedName>
        <fullName evidence="1">Uncharacterized protein</fullName>
    </submittedName>
</protein>
<sequence length="83" mass="9607">MKDCWLDFFNLGLAPVALGLIQGRIPSILFPEMHRPSQILEKCLMASQKTKKQLCQKALFIVLSRTPHLYIGSLKYRNWFPIC</sequence>